<dbReference type="CDD" id="cd05013">
    <property type="entry name" value="SIS_RpiR"/>
    <property type="match status" value="1"/>
</dbReference>
<accession>A0A1G5KP74</accession>
<keyword evidence="7" id="KW-1185">Reference proteome</keyword>
<dbReference type="InterPro" id="IPR009057">
    <property type="entry name" value="Homeodomain-like_sf"/>
</dbReference>
<evidence type="ECO:0000313" key="6">
    <source>
        <dbReference type="EMBL" id="SCZ01910.1"/>
    </source>
</evidence>
<sequence length="289" mass="31580">MEAGEIMGGCLVKIKQGLETFKPSEKKIAQYILNNTEELKHLSITELAGKCGSSEASIVRFCKSLELKGYQELKLAVSLESSHKASKKKVLFEQIGIEDSTKDIISKVSSGNLQAIQDTMNVLAPDELDRAIESIDKARSISIFGAGASSIVALDAQYKFMRINIPTNMYFDSHIQMTSAVHLTKEDVAIGISYSGRTKEVVDALRIAKEKGATTICITQFGDSPILSAADIKLLTASSENNFRSGAMASRIAQLTVIDSLFIGVACKRYDEVIDHLEETRKAVKGMKY</sequence>
<dbReference type="SUPFAM" id="SSF46689">
    <property type="entry name" value="Homeodomain-like"/>
    <property type="match status" value="1"/>
</dbReference>
<evidence type="ECO:0000259" key="4">
    <source>
        <dbReference type="PROSITE" id="PS51071"/>
    </source>
</evidence>
<dbReference type="GO" id="GO:0097367">
    <property type="term" value="F:carbohydrate derivative binding"/>
    <property type="evidence" value="ECO:0007669"/>
    <property type="project" value="InterPro"/>
</dbReference>
<evidence type="ECO:0000256" key="2">
    <source>
        <dbReference type="ARBA" id="ARBA00023125"/>
    </source>
</evidence>
<dbReference type="EMBL" id="FMUS01000029">
    <property type="protein sequence ID" value="SCZ01910.1"/>
    <property type="molecule type" value="Genomic_DNA"/>
</dbReference>
<evidence type="ECO:0000259" key="5">
    <source>
        <dbReference type="PROSITE" id="PS51464"/>
    </source>
</evidence>
<organism evidence="6 7">
    <name type="scientific">Alkaliphilus peptidifermentans DSM 18978</name>
    <dbReference type="NCBI Taxonomy" id="1120976"/>
    <lineage>
        <taxon>Bacteria</taxon>
        <taxon>Bacillati</taxon>
        <taxon>Bacillota</taxon>
        <taxon>Clostridia</taxon>
        <taxon>Peptostreptococcales</taxon>
        <taxon>Natronincolaceae</taxon>
        <taxon>Alkaliphilus</taxon>
    </lineage>
</organism>
<dbReference type="STRING" id="1120976.SAMN03080606_03617"/>
<dbReference type="GO" id="GO:0003700">
    <property type="term" value="F:DNA-binding transcription factor activity"/>
    <property type="evidence" value="ECO:0007669"/>
    <property type="project" value="InterPro"/>
</dbReference>
<dbReference type="InterPro" id="IPR046348">
    <property type="entry name" value="SIS_dom_sf"/>
</dbReference>
<dbReference type="Pfam" id="PF01418">
    <property type="entry name" value="HTH_6"/>
    <property type="match status" value="1"/>
</dbReference>
<dbReference type="InterPro" id="IPR000281">
    <property type="entry name" value="HTH_RpiR"/>
</dbReference>
<keyword evidence="3" id="KW-0804">Transcription</keyword>
<dbReference type="PANTHER" id="PTHR30514:SF1">
    <property type="entry name" value="HTH-TYPE TRANSCRIPTIONAL REGULATOR HEXR-RELATED"/>
    <property type="match status" value="1"/>
</dbReference>
<dbReference type="PROSITE" id="PS51071">
    <property type="entry name" value="HTH_RPIR"/>
    <property type="match status" value="1"/>
</dbReference>
<name>A0A1G5KP74_9FIRM</name>
<proteinExistence type="predicted"/>
<gene>
    <name evidence="6" type="ORF">SAMN03080606_03617</name>
</gene>
<dbReference type="GO" id="GO:0003677">
    <property type="term" value="F:DNA binding"/>
    <property type="evidence" value="ECO:0007669"/>
    <property type="project" value="UniProtKB-KW"/>
</dbReference>
<evidence type="ECO:0000256" key="3">
    <source>
        <dbReference type="ARBA" id="ARBA00023163"/>
    </source>
</evidence>
<feature type="domain" description="HTH rpiR-type" evidence="4">
    <location>
        <begin position="8"/>
        <end position="84"/>
    </location>
</feature>
<feature type="domain" description="SIS" evidence="5">
    <location>
        <begin position="131"/>
        <end position="271"/>
    </location>
</feature>
<dbReference type="GO" id="GO:1901135">
    <property type="term" value="P:carbohydrate derivative metabolic process"/>
    <property type="evidence" value="ECO:0007669"/>
    <property type="project" value="InterPro"/>
</dbReference>
<dbReference type="AlphaFoldDB" id="A0A1G5KP74"/>
<protein>
    <submittedName>
        <fullName evidence="6">Transcriptional regulator, RpiR family</fullName>
    </submittedName>
</protein>
<dbReference type="InterPro" id="IPR036388">
    <property type="entry name" value="WH-like_DNA-bd_sf"/>
</dbReference>
<reference evidence="6 7" key="1">
    <citation type="submission" date="2016-10" db="EMBL/GenBank/DDBJ databases">
        <authorList>
            <person name="de Groot N.N."/>
        </authorList>
    </citation>
    <scope>NUCLEOTIDE SEQUENCE [LARGE SCALE GENOMIC DNA]</scope>
    <source>
        <strain evidence="6 7">DSM 18978</strain>
    </source>
</reference>
<dbReference type="InterPro" id="IPR001347">
    <property type="entry name" value="SIS_dom"/>
</dbReference>
<dbReference type="Gene3D" id="1.10.10.10">
    <property type="entry name" value="Winged helix-like DNA-binding domain superfamily/Winged helix DNA-binding domain"/>
    <property type="match status" value="1"/>
</dbReference>
<dbReference type="Proteomes" id="UP000198636">
    <property type="component" value="Unassembled WGS sequence"/>
</dbReference>
<evidence type="ECO:0000256" key="1">
    <source>
        <dbReference type="ARBA" id="ARBA00023015"/>
    </source>
</evidence>
<dbReference type="InterPro" id="IPR047640">
    <property type="entry name" value="RpiR-like"/>
</dbReference>
<evidence type="ECO:0000313" key="7">
    <source>
        <dbReference type="Proteomes" id="UP000198636"/>
    </source>
</evidence>
<dbReference type="InterPro" id="IPR035472">
    <property type="entry name" value="RpiR-like_SIS"/>
</dbReference>
<dbReference type="Pfam" id="PF01380">
    <property type="entry name" value="SIS"/>
    <property type="match status" value="1"/>
</dbReference>
<dbReference type="SUPFAM" id="SSF53697">
    <property type="entry name" value="SIS domain"/>
    <property type="match status" value="1"/>
</dbReference>
<dbReference type="PROSITE" id="PS51464">
    <property type="entry name" value="SIS"/>
    <property type="match status" value="1"/>
</dbReference>
<dbReference type="PANTHER" id="PTHR30514">
    <property type="entry name" value="GLUCOKINASE"/>
    <property type="match status" value="1"/>
</dbReference>
<keyword evidence="1" id="KW-0805">Transcription regulation</keyword>
<dbReference type="Gene3D" id="3.40.50.10490">
    <property type="entry name" value="Glucose-6-phosphate isomerase like protein, domain 1"/>
    <property type="match status" value="1"/>
</dbReference>
<keyword evidence="2" id="KW-0238">DNA-binding</keyword>